<keyword evidence="8" id="KW-1185">Reference proteome</keyword>
<keyword evidence="5 6" id="KW-0472">Membrane</keyword>
<feature type="transmembrane region" description="Helical" evidence="6">
    <location>
        <begin position="221"/>
        <end position="241"/>
    </location>
</feature>
<sequence length="355" mass="38643">MENRLPTTIKVLLVCAALVIILAGIKAASSIVVPFLLSVFIAMASHPIIKWMSQYRIPKGISVLLVILTIVVFGFMLGGLVGQSMTDFSEKMPLYKQQLEEEFVWVVTQLQNFNIQINKEQLVSYLDPGMAMNVATNLLSGLSGVLGNFLLILLTVIFMLMEADSVPHKVHIALDDPKMRMIQVDKVLASVKNYLVIKTVVSLGTGLLVGTFLYVLGLDHYFLWGVLAFLLNYVPNIGSAIAAVPAVLLALIQLGSASAGIVAIGYIMINTVMGNVIEPRYMGKGLGLSTLVVFLSLIFWGWLLGTVGMLLSVPLTMIGKIILESNQDTRWIALLLAGGDISEHVPEQQEKTAES</sequence>
<dbReference type="RefSeq" id="WP_338291939.1">
    <property type="nucleotide sequence ID" value="NZ_AP027272.1"/>
</dbReference>
<evidence type="ECO:0000256" key="1">
    <source>
        <dbReference type="ARBA" id="ARBA00004141"/>
    </source>
</evidence>
<dbReference type="Proteomes" id="UP001333710">
    <property type="component" value="Chromosome"/>
</dbReference>
<accession>A0AA48KRZ0</accession>
<feature type="transmembrane region" description="Helical" evidence="6">
    <location>
        <begin position="289"/>
        <end position="311"/>
    </location>
</feature>
<feature type="transmembrane region" description="Helical" evidence="6">
    <location>
        <begin position="138"/>
        <end position="161"/>
    </location>
</feature>
<keyword evidence="3 6" id="KW-0812">Transmembrane</keyword>
<organism evidence="7 8">
    <name type="scientific">Planctobacterium marinum</name>
    <dbReference type="NCBI Taxonomy" id="1631968"/>
    <lineage>
        <taxon>Bacteria</taxon>
        <taxon>Pseudomonadati</taxon>
        <taxon>Pseudomonadota</taxon>
        <taxon>Gammaproteobacteria</taxon>
        <taxon>Alteromonadales</taxon>
        <taxon>Alteromonadaceae</taxon>
        <taxon>Planctobacterium</taxon>
    </lineage>
</organism>
<comment type="subcellular location">
    <subcellularLocation>
        <location evidence="1">Membrane</location>
        <topology evidence="1">Multi-pass membrane protein</topology>
    </subcellularLocation>
</comment>
<comment type="similarity">
    <text evidence="2">Belongs to the autoinducer-2 exporter (AI-2E) (TC 2.A.86) family.</text>
</comment>
<reference evidence="7" key="1">
    <citation type="submission" date="2023-01" db="EMBL/GenBank/DDBJ databases">
        <title>Complete genome sequence of Planctobacterium marinum strain Dej080120_11.</title>
        <authorList>
            <person name="Ueki S."/>
            <person name="Maruyama F."/>
        </authorList>
    </citation>
    <scope>NUCLEOTIDE SEQUENCE</scope>
    <source>
        <strain evidence="7">Dej080120_11</strain>
    </source>
</reference>
<dbReference type="AlphaFoldDB" id="A0AA48KRZ0"/>
<dbReference type="InterPro" id="IPR002549">
    <property type="entry name" value="AI-2E-like"/>
</dbReference>
<feature type="transmembrane region" description="Helical" evidence="6">
    <location>
        <begin position="61"/>
        <end position="82"/>
    </location>
</feature>
<proteinExistence type="inferred from homology"/>
<keyword evidence="4 6" id="KW-1133">Transmembrane helix</keyword>
<dbReference type="KEGG" id="pmaw:MACH26_14500"/>
<dbReference type="GO" id="GO:0016020">
    <property type="term" value="C:membrane"/>
    <property type="evidence" value="ECO:0007669"/>
    <property type="project" value="UniProtKB-SubCell"/>
</dbReference>
<evidence type="ECO:0000256" key="5">
    <source>
        <dbReference type="ARBA" id="ARBA00023136"/>
    </source>
</evidence>
<dbReference type="GO" id="GO:0055085">
    <property type="term" value="P:transmembrane transport"/>
    <property type="evidence" value="ECO:0007669"/>
    <property type="project" value="TreeGrafter"/>
</dbReference>
<dbReference type="PANTHER" id="PTHR21716:SF64">
    <property type="entry name" value="AI-2 TRANSPORT PROTEIN TQSA"/>
    <property type="match status" value="1"/>
</dbReference>
<feature type="transmembrane region" description="Helical" evidence="6">
    <location>
        <begin position="7"/>
        <end position="25"/>
    </location>
</feature>
<feature type="transmembrane region" description="Helical" evidence="6">
    <location>
        <begin position="195"/>
        <end position="215"/>
    </location>
</feature>
<dbReference type="PANTHER" id="PTHR21716">
    <property type="entry name" value="TRANSMEMBRANE PROTEIN"/>
    <property type="match status" value="1"/>
</dbReference>
<feature type="transmembrane region" description="Helical" evidence="6">
    <location>
        <begin position="248"/>
        <end position="269"/>
    </location>
</feature>
<dbReference type="Pfam" id="PF01594">
    <property type="entry name" value="AI-2E_transport"/>
    <property type="match status" value="1"/>
</dbReference>
<evidence type="ECO:0000313" key="7">
    <source>
        <dbReference type="EMBL" id="BDX05929.1"/>
    </source>
</evidence>
<dbReference type="NCBIfam" id="NF008930">
    <property type="entry name" value="PRK12287.1"/>
    <property type="match status" value="1"/>
</dbReference>
<evidence type="ECO:0000256" key="2">
    <source>
        <dbReference type="ARBA" id="ARBA00009773"/>
    </source>
</evidence>
<evidence type="ECO:0000313" key="8">
    <source>
        <dbReference type="Proteomes" id="UP001333710"/>
    </source>
</evidence>
<protein>
    <submittedName>
        <fullName evidence="7">Membrane protein</fullName>
    </submittedName>
</protein>
<evidence type="ECO:0000256" key="3">
    <source>
        <dbReference type="ARBA" id="ARBA00022692"/>
    </source>
</evidence>
<name>A0AA48KRZ0_9ALTE</name>
<gene>
    <name evidence="7" type="primary">tqsA</name>
    <name evidence="7" type="ORF">MACH26_14500</name>
</gene>
<evidence type="ECO:0000256" key="6">
    <source>
        <dbReference type="SAM" id="Phobius"/>
    </source>
</evidence>
<dbReference type="EMBL" id="AP027272">
    <property type="protein sequence ID" value="BDX05929.1"/>
    <property type="molecule type" value="Genomic_DNA"/>
</dbReference>
<evidence type="ECO:0000256" key="4">
    <source>
        <dbReference type="ARBA" id="ARBA00022989"/>
    </source>
</evidence>